<evidence type="ECO:0000313" key="1">
    <source>
        <dbReference type="EMBL" id="JAD61368.1"/>
    </source>
</evidence>
<organism evidence="1">
    <name type="scientific">Arundo donax</name>
    <name type="common">Giant reed</name>
    <name type="synonym">Donax arundinaceus</name>
    <dbReference type="NCBI Taxonomy" id="35708"/>
    <lineage>
        <taxon>Eukaryota</taxon>
        <taxon>Viridiplantae</taxon>
        <taxon>Streptophyta</taxon>
        <taxon>Embryophyta</taxon>
        <taxon>Tracheophyta</taxon>
        <taxon>Spermatophyta</taxon>
        <taxon>Magnoliopsida</taxon>
        <taxon>Liliopsida</taxon>
        <taxon>Poales</taxon>
        <taxon>Poaceae</taxon>
        <taxon>PACMAD clade</taxon>
        <taxon>Arundinoideae</taxon>
        <taxon>Arundineae</taxon>
        <taxon>Arundo</taxon>
    </lineage>
</organism>
<reference evidence="1" key="1">
    <citation type="submission" date="2014-09" db="EMBL/GenBank/DDBJ databases">
        <authorList>
            <person name="Magalhaes I.L.F."/>
            <person name="Oliveira U."/>
            <person name="Santos F.R."/>
            <person name="Vidigal T.H.D.A."/>
            <person name="Brescovit A.D."/>
            <person name="Santos A.J."/>
        </authorList>
    </citation>
    <scope>NUCLEOTIDE SEQUENCE</scope>
    <source>
        <tissue evidence="1">Shoot tissue taken approximately 20 cm above the soil surface</tissue>
    </source>
</reference>
<proteinExistence type="predicted"/>
<name>A0A0A9BGS1_ARUDO</name>
<dbReference type="EMBL" id="GBRH01236527">
    <property type="protein sequence ID" value="JAD61368.1"/>
    <property type="molecule type" value="Transcribed_RNA"/>
</dbReference>
<protein>
    <submittedName>
        <fullName evidence="1">Uncharacterized protein</fullName>
    </submittedName>
</protein>
<reference evidence="1" key="2">
    <citation type="journal article" date="2015" name="Data Brief">
        <title>Shoot transcriptome of the giant reed, Arundo donax.</title>
        <authorList>
            <person name="Barrero R.A."/>
            <person name="Guerrero F.D."/>
            <person name="Moolhuijzen P."/>
            <person name="Goolsby J.A."/>
            <person name="Tidwell J."/>
            <person name="Bellgard S.E."/>
            <person name="Bellgard M.I."/>
        </authorList>
    </citation>
    <scope>NUCLEOTIDE SEQUENCE</scope>
    <source>
        <tissue evidence="1">Shoot tissue taken approximately 20 cm above the soil surface</tissue>
    </source>
</reference>
<sequence length="14" mass="1462">MPVQGTMWPGAMGV</sequence>
<accession>A0A0A9BGS1</accession>